<dbReference type="GO" id="GO:0007155">
    <property type="term" value="P:cell adhesion"/>
    <property type="evidence" value="ECO:0007669"/>
    <property type="project" value="InterPro"/>
</dbReference>
<dbReference type="STRING" id="1324350.AOY20_04085"/>
<organism evidence="2 3">
    <name type="scientific">Acinetobacter equi</name>
    <dbReference type="NCBI Taxonomy" id="1324350"/>
    <lineage>
        <taxon>Bacteria</taxon>
        <taxon>Pseudomonadati</taxon>
        <taxon>Pseudomonadota</taxon>
        <taxon>Gammaproteobacteria</taxon>
        <taxon>Moraxellales</taxon>
        <taxon>Moraxellaceae</taxon>
        <taxon>Acinetobacter</taxon>
    </lineage>
</organism>
<evidence type="ECO:0000313" key="3">
    <source>
        <dbReference type="Proteomes" id="UP000064939"/>
    </source>
</evidence>
<sequence>MKLLLQLYLLFTTSYLYADCGTKLNPAIYTTPTQNINNLSHTSSITSSINMQVLENCANESDGGQVYVRADFTPNSTVLSTTPPFRLINNNFTITGSSTTNPTIITAAIDYISQNFSLEFSLKNNANGGTGAQITNNHTTYNIIPATISPESQSNVTTLGGLVYYTGGTNVGINSLGIRIENATFNFLYQKPSSEVINALNNTTLTIDLGRLDLRYYHRGNTSIIFTHSTNIKLNIPLRFNLPTCQLNVPSTLNLGSTTIDLLSNNLTQNTTQFNIDINCSASINSRTFKLTILDVNDSANTNDQGILTNSATTTPISNARIQLINNLNTPTPFVLGRPFNYFNADTSTTYTKLASAQLYKFNPTVTVGNIEGKATFLIDYE</sequence>
<dbReference type="SUPFAM" id="SSF49401">
    <property type="entry name" value="Bacterial adhesins"/>
    <property type="match status" value="1"/>
</dbReference>
<dbReference type="Proteomes" id="UP000064939">
    <property type="component" value="Chromosome"/>
</dbReference>
<dbReference type="InterPro" id="IPR008966">
    <property type="entry name" value="Adhesion_dom_sf"/>
</dbReference>
<protein>
    <submittedName>
        <fullName evidence="2">Uncharacterized protein</fullName>
    </submittedName>
</protein>
<accession>A0A0N7GXI1</accession>
<dbReference type="EMBL" id="CP012808">
    <property type="protein sequence ID" value="ALH94779.1"/>
    <property type="molecule type" value="Genomic_DNA"/>
</dbReference>
<evidence type="ECO:0000313" key="2">
    <source>
        <dbReference type="EMBL" id="ALH94779.1"/>
    </source>
</evidence>
<dbReference type="InterPro" id="IPR036937">
    <property type="entry name" value="Adhesion_dom_fimbrial_sf"/>
</dbReference>
<name>A0A0N7GXI1_9GAMM</name>
<dbReference type="KEGG" id="aei:AOY20_04085"/>
<feature type="chain" id="PRO_5006012266" evidence="1">
    <location>
        <begin position="19"/>
        <end position="382"/>
    </location>
</feature>
<reference evidence="2 3" key="1">
    <citation type="journal article" date="2015" name="Int. J. Syst. Evol. Microbiol.">
        <title>Acinetobacter equi sp. nov. isolated from horse faeces.</title>
        <authorList>
            <person name="Poppel M.T."/>
            <person name="Skiebe E."/>
            <person name="Laue M."/>
            <person name="Bergmann H."/>
            <person name="Ebersberger I."/>
            <person name="Garn T."/>
            <person name="Fruth A."/>
            <person name="Baumgardt S."/>
            <person name="Busse H.J."/>
            <person name="Wilharm G."/>
        </authorList>
    </citation>
    <scope>NUCLEOTIDE SEQUENCE [LARGE SCALE GENOMIC DNA]</scope>
    <source>
        <strain evidence="2 3">114</strain>
    </source>
</reference>
<dbReference type="RefSeq" id="WP_054580678.1">
    <property type="nucleotide sequence ID" value="NZ_CP012808.1"/>
</dbReference>
<keyword evidence="3" id="KW-1185">Reference proteome</keyword>
<dbReference type="OrthoDB" id="9835873at2"/>
<evidence type="ECO:0000256" key="1">
    <source>
        <dbReference type="SAM" id="SignalP"/>
    </source>
</evidence>
<proteinExistence type="predicted"/>
<dbReference type="Gene3D" id="2.60.40.1090">
    <property type="entry name" value="Fimbrial-type adhesion domain"/>
    <property type="match status" value="1"/>
</dbReference>
<keyword evidence="1" id="KW-0732">Signal</keyword>
<dbReference type="GO" id="GO:0009289">
    <property type="term" value="C:pilus"/>
    <property type="evidence" value="ECO:0007669"/>
    <property type="project" value="InterPro"/>
</dbReference>
<dbReference type="AlphaFoldDB" id="A0A0N7GXI1"/>
<gene>
    <name evidence="2" type="ORF">AOY20_04085</name>
</gene>
<feature type="signal peptide" evidence="1">
    <location>
        <begin position="1"/>
        <end position="18"/>
    </location>
</feature>